<dbReference type="SUPFAM" id="SSF53448">
    <property type="entry name" value="Nucleotide-diphospho-sugar transferases"/>
    <property type="match status" value="1"/>
</dbReference>
<dbReference type="OrthoDB" id="277808at2"/>
<evidence type="ECO:0000313" key="2">
    <source>
        <dbReference type="EMBL" id="SLN27361.1"/>
    </source>
</evidence>
<accession>A0A1X6YQ47</accession>
<dbReference type="Proteomes" id="UP000193207">
    <property type="component" value="Unassembled WGS sequence"/>
</dbReference>
<dbReference type="InterPro" id="IPR051706">
    <property type="entry name" value="Glycosyltransferase_domain"/>
</dbReference>
<organism evidence="2 3">
    <name type="scientific">Roseovarius halotolerans</name>
    <dbReference type="NCBI Taxonomy" id="505353"/>
    <lineage>
        <taxon>Bacteria</taxon>
        <taxon>Pseudomonadati</taxon>
        <taxon>Pseudomonadota</taxon>
        <taxon>Alphaproteobacteria</taxon>
        <taxon>Rhodobacterales</taxon>
        <taxon>Roseobacteraceae</taxon>
        <taxon>Roseovarius</taxon>
    </lineage>
</organism>
<name>A0A1X6YQ47_9RHOB</name>
<dbReference type="Pfam" id="PF04488">
    <property type="entry name" value="Gly_transf_sug"/>
    <property type="match status" value="1"/>
</dbReference>
<reference evidence="2 3" key="1">
    <citation type="submission" date="2017-03" db="EMBL/GenBank/DDBJ databases">
        <authorList>
            <person name="Afonso C.L."/>
            <person name="Miller P.J."/>
            <person name="Scott M.A."/>
            <person name="Spackman E."/>
            <person name="Goraichik I."/>
            <person name="Dimitrov K.M."/>
            <person name="Suarez D.L."/>
            <person name="Swayne D.E."/>
        </authorList>
    </citation>
    <scope>NUCLEOTIDE SEQUENCE [LARGE SCALE GENOMIC DNA]</scope>
    <source>
        <strain evidence="2 3">CECT 8110</strain>
    </source>
</reference>
<dbReference type="PANTHER" id="PTHR32385:SF15">
    <property type="entry name" value="INOSITOL PHOSPHOCERAMIDE MANNOSYLTRANSFERASE 1"/>
    <property type="match status" value="1"/>
</dbReference>
<gene>
    <name evidence="2" type="ORF">ROH8110_01309</name>
</gene>
<proteinExistence type="predicted"/>
<keyword evidence="3" id="KW-1185">Reference proteome</keyword>
<evidence type="ECO:0000313" key="3">
    <source>
        <dbReference type="Proteomes" id="UP000193207"/>
    </source>
</evidence>
<dbReference type="InterPro" id="IPR007577">
    <property type="entry name" value="GlycoTrfase_DXD_sugar-bd_CS"/>
</dbReference>
<protein>
    <submittedName>
        <fullName evidence="2">Glycosyltransferase sugar-binding region containing DXD motif protein</fullName>
    </submittedName>
</protein>
<sequence length="280" mass="31837">MPLIDKTIPARVPLPHGESRRIPPLIFQTFKTPELPNLMYEAVQSWIEHNPGFEYRFFDDDAQAAFIRDNFDPDVFSAYQKIEGGAFRADLWRYCVLWIHGGVYADIDTVCRSDLTRSLRAEDAFVAPDTGGNVPSAVFNAFIAATPRHPFLKRAIDRATGLVLSERPFVGYEMVGPANLGAAINLTTGRPERTPMIAGTYDHAGSPWRIIEKRPAGNGERRRVVDGDITLFNTEYDEYRDELATVGVRHWHLDEPRIGPLRKLVRRWKRAAMLRKSRTD</sequence>
<dbReference type="AlphaFoldDB" id="A0A1X6YQ47"/>
<keyword evidence="1 2" id="KW-0808">Transferase</keyword>
<dbReference type="EMBL" id="FWFU01000001">
    <property type="protein sequence ID" value="SLN27361.1"/>
    <property type="molecule type" value="Genomic_DNA"/>
</dbReference>
<dbReference type="GO" id="GO:0016020">
    <property type="term" value="C:membrane"/>
    <property type="evidence" value="ECO:0007669"/>
    <property type="project" value="GOC"/>
</dbReference>
<dbReference type="PANTHER" id="PTHR32385">
    <property type="entry name" value="MANNOSYL PHOSPHORYLINOSITOL CERAMIDE SYNTHASE"/>
    <property type="match status" value="1"/>
</dbReference>
<dbReference type="InterPro" id="IPR029044">
    <property type="entry name" value="Nucleotide-diphossugar_trans"/>
</dbReference>
<evidence type="ECO:0000256" key="1">
    <source>
        <dbReference type="ARBA" id="ARBA00022679"/>
    </source>
</evidence>
<dbReference type="GO" id="GO:0000030">
    <property type="term" value="F:mannosyltransferase activity"/>
    <property type="evidence" value="ECO:0007669"/>
    <property type="project" value="TreeGrafter"/>
</dbReference>
<dbReference type="Gene3D" id="3.90.550.20">
    <property type="match status" value="1"/>
</dbReference>
<dbReference type="GO" id="GO:0051999">
    <property type="term" value="P:mannosyl-inositol phosphorylceramide biosynthetic process"/>
    <property type="evidence" value="ECO:0007669"/>
    <property type="project" value="TreeGrafter"/>
</dbReference>